<keyword evidence="2" id="KW-1185">Reference proteome</keyword>
<dbReference type="EMBL" id="CP041659">
    <property type="protein sequence ID" value="QDP20371.1"/>
    <property type="molecule type" value="Genomic_DNA"/>
</dbReference>
<evidence type="ECO:0000313" key="2">
    <source>
        <dbReference type="Proteomes" id="UP000321857"/>
    </source>
</evidence>
<dbReference type="AlphaFoldDB" id="A0A516IU13"/>
<accession>A0A516IU13</accession>
<dbReference type="KEGG" id="sxa:FMM02_10660"/>
<name>A0A516IU13_9SPHN</name>
<reference evidence="1 2" key="1">
    <citation type="submission" date="2019-07" db="EMBL/GenBank/DDBJ databases">
        <title>Sphingomonas AE3 Genome sequencing and assembly.</title>
        <authorList>
            <person name="Kim H."/>
        </authorList>
    </citation>
    <scope>NUCLEOTIDE SEQUENCE [LARGE SCALE GENOMIC DNA]</scope>
    <source>
        <strain evidence="1 2">AE3</strain>
    </source>
</reference>
<evidence type="ECO:0000313" key="1">
    <source>
        <dbReference type="EMBL" id="QDP20371.1"/>
    </source>
</evidence>
<proteinExistence type="predicted"/>
<protein>
    <submittedName>
        <fullName evidence="1">Uncharacterized protein</fullName>
    </submittedName>
</protein>
<dbReference type="Proteomes" id="UP000321857">
    <property type="component" value="Chromosome"/>
</dbReference>
<dbReference type="RefSeq" id="WP_147494819.1">
    <property type="nucleotide sequence ID" value="NZ_CP041659.1"/>
</dbReference>
<gene>
    <name evidence="1" type="ORF">FMM02_10660</name>
</gene>
<organism evidence="1 2">
    <name type="scientific">Sphingomonas xanthus</name>
    <dbReference type="NCBI Taxonomy" id="2594473"/>
    <lineage>
        <taxon>Bacteria</taxon>
        <taxon>Pseudomonadati</taxon>
        <taxon>Pseudomonadota</taxon>
        <taxon>Alphaproteobacteria</taxon>
        <taxon>Sphingomonadales</taxon>
        <taxon>Sphingomonadaceae</taxon>
        <taxon>Sphingomonas</taxon>
    </lineage>
</organism>
<dbReference type="OrthoDB" id="7478245at2"/>
<sequence>MDNVTPETAIVEANINGLKVEIDFLGHVKGVKDDKLEQAAVELVLNVRLAEGRTDTIRVPIMHPLHCLQSRLSNVVSLGRKDDTSKRQLEASSIVLREYISETLDDGEHRDATQILETLFEYLRSDVSGRRAHLIMNNDPALVLEHFADDSRIDERYRANTLANMRRQLAKRRTAWATMAARMGQALGLN</sequence>